<feature type="repeat" description="WD" evidence="6">
    <location>
        <begin position="397"/>
        <end position="438"/>
    </location>
</feature>
<feature type="repeat" description="WD" evidence="6">
    <location>
        <begin position="355"/>
        <end position="396"/>
    </location>
</feature>
<keyword evidence="9" id="KW-1185">Reference proteome</keyword>
<evidence type="ECO:0000256" key="2">
    <source>
        <dbReference type="ARBA" id="ARBA00022737"/>
    </source>
</evidence>
<dbReference type="PRINTS" id="PR00320">
    <property type="entry name" value="GPROTEINBRPT"/>
</dbReference>
<dbReference type="InterPro" id="IPR036322">
    <property type="entry name" value="WD40_repeat_dom_sf"/>
</dbReference>
<dbReference type="Pfam" id="PF00400">
    <property type="entry name" value="WD40"/>
    <property type="match status" value="7"/>
</dbReference>
<comment type="similarity">
    <text evidence="4">Belongs to the WD repeat POC1 family.</text>
</comment>
<dbReference type="InterPro" id="IPR019775">
    <property type="entry name" value="WD40_repeat_CS"/>
</dbReference>
<keyword evidence="2" id="KW-0677">Repeat</keyword>
<keyword evidence="1 6" id="KW-0853">WD repeat</keyword>
<dbReference type="PROSITE" id="PS00678">
    <property type="entry name" value="WD_REPEATS_1"/>
    <property type="match status" value="2"/>
</dbReference>
<dbReference type="Proteomes" id="UP001174136">
    <property type="component" value="Unassembled WGS sequence"/>
</dbReference>
<feature type="repeat" description="WD" evidence="6">
    <location>
        <begin position="439"/>
        <end position="480"/>
    </location>
</feature>
<dbReference type="GO" id="GO:0060271">
    <property type="term" value="P:cilium assembly"/>
    <property type="evidence" value="ECO:0007669"/>
    <property type="project" value="UniProtKB-ARBA"/>
</dbReference>
<evidence type="ECO:0000256" key="7">
    <source>
        <dbReference type="SAM" id="MobiDB-lite"/>
    </source>
</evidence>
<dbReference type="PROSITE" id="PS50082">
    <property type="entry name" value="WD_REPEATS_2"/>
    <property type="match status" value="7"/>
</dbReference>
<dbReference type="InterPro" id="IPR001680">
    <property type="entry name" value="WD40_rpt"/>
</dbReference>
<dbReference type="PANTHER" id="PTHR44019:SF2">
    <property type="entry name" value="POC1 CENTRIOLAR PROTEIN HOMOLOG A"/>
    <property type="match status" value="1"/>
</dbReference>
<comment type="caution">
    <text evidence="8">The sequence shown here is derived from an EMBL/GenBank/DDBJ whole genome shotgun (WGS) entry which is preliminary data.</text>
</comment>
<evidence type="ECO:0000313" key="9">
    <source>
        <dbReference type="Proteomes" id="UP001174136"/>
    </source>
</evidence>
<evidence type="ECO:0000313" key="8">
    <source>
        <dbReference type="EMBL" id="KAK0149347.1"/>
    </source>
</evidence>
<feature type="repeat" description="WD" evidence="6">
    <location>
        <begin position="313"/>
        <end position="354"/>
    </location>
</feature>
<feature type="compositionally biased region" description="Polar residues" evidence="7">
    <location>
        <begin position="554"/>
        <end position="564"/>
    </location>
</feature>
<evidence type="ECO:0000256" key="3">
    <source>
        <dbReference type="ARBA" id="ARBA00023054"/>
    </source>
</evidence>
<dbReference type="SUPFAM" id="SSF50978">
    <property type="entry name" value="WD40 repeat-like"/>
    <property type="match status" value="1"/>
</dbReference>
<gene>
    <name evidence="8" type="primary">poc1a</name>
    <name evidence="8" type="ORF">N1851_009924</name>
</gene>
<dbReference type="PANTHER" id="PTHR44019">
    <property type="entry name" value="WD REPEAT-CONTAINING PROTEIN 55"/>
    <property type="match status" value="1"/>
</dbReference>
<dbReference type="InterPro" id="IPR050505">
    <property type="entry name" value="WDR55/POC1"/>
</dbReference>
<evidence type="ECO:0000256" key="5">
    <source>
        <dbReference type="ARBA" id="ARBA00039725"/>
    </source>
</evidence>
<evidence type="ECO:0000256" key="6">
    <source>
        <dbReference type="PROSITE-ProRule" id="PRU00221"/>
    </source>
</evidence>
<dbReference type="GO" id="GO:0048871">
    <property type="term" value="P:multicellular organismal-level homeostasis"/>
    <property type="evidence" value="ECO:0007669"/>
    <property type="project" value="UniProtKB-ARBA"/>
</dbReference>
<dbReference type="GO" id="GO:0007017">
    <property type="term" value="P:microtubule-based process"/>
    <property type="evidence" value="ECO:0007669"/>
    <property type="project" value="UniProtKB-ARBA"/>
</dbReference>
<dbReference type="PROSITE" id="PS50294">
    <property type="entry name" value="WD_REPEATS_REGION"/>
    <property type="match status" value="7"/>
</dbReference>
<sequence>MASADPKTTKHLQHFIISRVLKTKTARVSVPGSDRSASPPPSSALDAVLVKVSHDDAQLQLHGAHGLGVQAVPVRAAVHQVRAAQLGPAADERLRQLLLPRAQGPPGGAAHPVLTGAGRHVAVAVAVELAPSEAVLVPHLQVQLGPALQPPGGVVQVDGVAPVGRVPRPGEVHLGLALLQAREEPPGAARVNPPLAEQAALREAARPDDLTDDVQLRHLGSDPSLERNFKGHRDSVTCVDINCNMKQIATGSMDSSVMIWNMKAQMRSYRLAGHKDAVTCVHFSPSGHLVASASRDKTVRLWVPSLKAESTSFRAHTGTVRSVNFSADGQWLVTASDDKTIKVWTVHRQKFLFSLIQHINWVRCAKFSPDGRLIASSSDDKTVKLWDKNSRECVHSFYEHAGYANHVDFHPSGTCIAAASTDNSVKVWDIRTHRMLQHYQVHSGSVNSLSFHPSGNFLITAANDSTLKIMDLLEGKLLYTLHGHQGPANCVAFSRTGEYFASGGSDDQVMVWKSNFDCTTCADVRFQRHTAPGLLGASATSTTHVPYHSRASEPRSQTCSGTEVSNAADWHTVSHAHTPGDGGHSKTLRSQSVSAPSTQQHPPQAQASEGGVSPALTSTLEHIVSQLDILTQTVSILEQRLTLTEDKLKECLENQVDLAQQQQHSQG</sequence>
<feature type="repeat" description="WD" evidence="6">
    <location>
        <begin position="271"/>
        <end position="302"/>
    </location>
</feature>
<organism evidence="8 9">
    <name type="scientific">Merluccius polli</name>
    <name type="common">Benguela hake</name>
    <name type="synonym">Merluccius cadenati</name>
    <dbReference type="NCBI Taxonomy" id="89951"/>
    <lineage>
        <taxon>Eukaryota</taxon>
        <taxon>Metazoa</taxon>
        <taxon>Chordata</taxon>
        <taxon>Craniata</taxon>
        <taxon>Vertebrata</taxon>
        <taxon>Euteleostomi</taxon>
        <taxon>Actinopterygii</taxon>
        <taxon>Neopterygii</taxon>
        <taxon>Teleostei</taxon>
        <taxon>Neoteleostei</taxon>
        <taxon>Acanthomorphata</taxon>
        <taxon>Zeiogadaria</taxon>
        <taxon>Gadariae</taxon>
        <taxon>Gadiformes</taxon>
        <taxon>Gadoidei</taxon>
        <taxon>Merlucciidae</taxon>
        <taxon>Merluccius</taxon>
    </lineage>
</organism>
<protein>
    <recommendedName>
        <fullName evidence="5">POC1 centriolar protein homolog A</fullName>
    </recommendedName>
</protein>
<dbReference type="GO" id="GO:0036064">
    <property type="term" value="C:ciliary basal body"/>
    <property type="evidence" value="ECO:0007669"/>
    <property type="project" value="TreeGrafter"/>
</dbReference>
<dbReference type="EMBL" id="JAOPHQ010001777">
    <property type="protein sequence ID" value="KAK0149347.1"/>
    <property type="molecule type" value="Genomic_DNA"/>
</dbReference>
<dbReference type="GO" id="GO:0005814">
    <property type="term" value="C:centriole"/>
    <property type="evidence" value="ECO:0007669"/>
    <property type="project" value="TreeGrafter"/>
</dbReference>
<feature type="region of interest" description="Disordered" evidence="7">
    <location>
        <begin position="545"/>
        <end position="564"/>
    </location>
</feature>
<dbReference type="CDD" id="cd00200">
    <property type="entry name" value="WD40"/>
    <property type="match status" value="1"/>
</dbReference>
<dbReference type="Gene3D" id="2.130.10.10">
    <property type="entry name" value="YVTN repeat-like/Quinoprotein amine dehydrogenase"/>
    <property type="match status" value="3"/>
</dbReference>
<proteinExistence type="inferred from homology"/>
<accession>A0AA47P7H3</accession>
<feature type="repeat" description="WD" evidence="6">
    <location>
        <begin position="229"/>
        <end position="270"/>
    </location>
</feature>
<feature type="region of interest" description="Disordered" evidence="7">
    <location>
        <begin position="573"/>
        <end position="612"/>
    </location>
</feature>
<feature type="compositionally biased region" description="Polar residues" evidence="7">
    <location>
        <begin position="588"/>
        <end position="607"/>
    </location>
</feature>
<name>A0AA47P7H3_MERPO</name>
<evidence type="ECO:0000256" key="4">
    <source>
        <dbReference type="ARBA" id="ARBA00037984"/>
    </source>
</evidence>
<keyword evidence="3" id="KW-0175">Coiled coil</keyword>
<evidence type="ECO:0000256" key="1">
    <source>
        <dbReference type="ARBA" id="ARBA00022574"/>
    </source>
</evidence>
<dbReference type="AlphaFoldDB" id="A0AA47P7H3"/>
<reference evidence="8" key="1">
    <citation type="journal article" date="2023" name="Front. Mar. Sci.">
        <title>A new Merluccius polli reference genome to investigate the effects of global change in West African waters.</title>
        <authorList>
            <person name="Mateo J.L."/>
            <person name="Blanco-Fernandez C."/>
            <person name="Garcia-Vazquez E."/>
            <person name="Machado-Schiaffino G."/>
        </authorList>
    </citation>
    <scope>NUCLEOTIDE SEQUENCE</scope>
    <source>
        <strain evidence="8">C29</strain>
        <tissue evidence="8">Fin</tissue>
    </source>
</reference>
<dbReference type="FunFam" id="2.130.10.10:FF:000235">
    <property type="entry name" value="POC1 centriolar protein homolog B"/>
    <property type="match status" value="1"/>
</dbReference>
<dbReference type="InterPro" id="IPR015943">
    <property type="entry name" value="WD40/YVTN_repeat-like_dom_sf"/>
</dbReference>
<feature type="repeat" description="WD" evidence="6">
    <location>
        <begin position="481"/>
        <end position="513"/>
    </location>
</feature>
<dbReference type="SMART" id="SM00320">
    <property type="entry name" value="WD40"/>
    <property type="match status" value="7"/>
</dbReference>
<dbReference type="InterPro" id="IPR020472">
    <property type="entry name" value="WD40_PAC1"/>
</dbReference>